<dbReference type="Proteomes" id="UP000324222">
    <property type="component" value="Unassembled WGS sequence"/>
</dbReference>
<evidence type="ECO:0000313" key="2">
    <source>
        <dbReference type="EMBL" id="MPC49272.1"/>
    </source>
</evidence>
<accession>A0A5B7FRX5</accession>
<evidence type="ECO:0000313" key="3">
    <source>
        <dbReference type="Proteomes" id="UP000324222"/>
    </source>
</evidence>
<sequence length="76" mass="8917">METKETHNKDKKEEDEETEQEKNSESLNRRREKTDDGKTKGNESTARIRRGKRDKKELDVIITKSPETVKDESLLV</sequence>
<name>A0A5B7FRX5_PORTR</name>
<comment type="caution">
    <text evidence="2">The sequence shown here is derived from an EMBL/GenBank/DDBJ whole genome shotgun (WGS) entry which is preliminary data.</text>
</comment>
<feature type="compositionally biased region" description="Basic and acidic residues" evidence="1">
    <location>
        <begin position="1"/>
        <end position="12"/>
    </location>
</feature>
<reference evidence="2 3" key="1">
    <citation type="submission" date="2019-05" db="EMBL/GenBank/DDBJ databases">
        <title>Another draft genome of Portunus trituberculatus and its Hox gene families provides insights of decapod evolution.</title>
        <authorList>
            <person name="Jeong J.-H."/>
            <person name="Song I."/>
            <person name="Kim S."/>
            <person name="Choi T."/>
            <person name="Kim D."/>
            <person name="Ryu S."/>
            <person name="Kim W."/>
        </authorList>
    </citation>
    <scope>NUCLEOTIDE SEQUENCE [LARGE SCALE GENOMIC DNA]</scope>
    <source>
        <tissue evidence="2">Muscle</tissue>
    </source>
</reference>
<dbReference type="EMBL" id="VSRR010008770">
    <property type="protein sequence ID" value="MPC49272.1"/>
    <property type="molecule type" value="Genomic_DNA"/>
</dbReference>
<proteinExistence type="predicted"/>
<feature type="compositionally biased region" description="Basic and acidic residues" evidence="1">
    <location>
        <begin position="20"/>
        <end position="41"/>
    </location>
</feature>
<organism evidence="2 3">
    <name type="scientific">Portunus trituberculatus</name>
    <name type="common">Swimming crab</name>
    <name type="synonym">Neptunus trituberculatus</name>
    <dbReference type="NCBI Taxonomy" id="210409"/>
    <lineage>
        <taxon>Eukaryota</taxon>
        <taxon>Metazoa</taxon>
        <taxon>Ecdysozoa</taxon>
        <taxon>Arthropoda</taxon>
        <taxon>Crustacea</taxon>
        <taxon>Multicrustacea</taxon>
        <taxon>Malacostraca</taxon>
        <taxon>Eumalacostraca</taxon>
        <taxon>Eucarida</taxon>
        <taxon>Decapoda</taxon>
        <taxon>Pleocyemata</taxon>
        <taxon>Brachyura</taxon>
        <taxon>Eubrachyura</taxon>
        <taxon>Portunoidea</taxon>
        <taxon>Portunidae</taxon>
        <taxon>Portuninae</taxon>
        <taxon>Portunus</taxon>
    </lineage>
</organism>
<dbReference type="AlphaFoldDB" id="A0A5B7FRX5"/>
<gene>
    <name evidence="2" type="ORF">E2C01_043070</name>
</gene>
<keyword evidence="3" id="KW-1185">Reference proteome</keyword>
<evidence type="ECO:0000256" key="1">
    <source>
        <dbReference type="SAM" id="MobiDB-lite"/>
    </source>
</evidence>
<feature type="region of interest" description="Disordered" evidence="1">
    <location>
        <begin position="1"/>
        <end position="59"/>
    </location>
</feature>
<protein>
    <submittedName>
        <fullName evidence="2">Uncharacterized protein</fullName>
    </submittedName>
</protein>